<keyword evidence="1" id="KW-0456">Lyase</keyword>
<dbReference type="AlphaFoldDB" id="A0A1L3LUC3"/>
<keyword evidence="1" id="KW-0614">Plasmid</keyword>
<dbReference type="Gene3D" id="3.40.640.10">
    <property type="entry name" value="Type I PLP-dependent aspartate aminotransferase-like (Major domain)"/>
    <property type="match status" value="1"/>
</dbReference>
<sequence>MRPEWVVPISGVITALKTIVQAFSAPGDTVLIRPPVYAHFHDDVLINGRFAVSAPPDRGRLSL</sequence>
<dbReference type="GO" id="GO:0008483">
    <property type="term" value="F:transaminase activity"/>
    <property type="evidence" value="ECO:0007669"/>
    <property type="project" value="UniProtKB-KW"/>
</dbReference>
<organism evidence="1 2">
    <name type="scientific">Sinorhizobium americanum</name>
    <dbReference type="NCBI Taxonomy" id="194963"/>
    <lineage>
        <taxon>Bacteria</taxon>
        <taxon>Pseudomonadati</taxon>
        <taxon>Pseudomonadota</taxon>
        <taxon>Alphaproteobacteria</taxon>
        <taxon>Hyphomicrobiales</taxon>
        <taxon>Rhizobiaceae</taxon>
        <taxon>Sinorhizobium/Ensifer group</taxon>
        <taxon>Sinorhizobium</taxon>
    </lineage>
</organism>
<dbReference type="EMBL" id="CP013109">
    <property type="protein sequence ID" value="APG93677.1"/>
    <property type="molecule type" value="Genomic_DNA"/>
</dbReference>
<evidence type="ECO:0000313" key="1">
    <source>
        <dbReference type="EMBL" id="APG93677.1"/>
    </source>
</evidence>
<dbReference type="GO" id="GO:0016829">
    <property type="term" value="F:lyase activity"/>
    <property type="evidence" value="ECO:0007669"/>
    <property type="project" value="UniProtKB-KW"/>
</dbReference>
<dbReference type="SUPFAM" id="SSF53383">
    <property type="entry name" value="PLP-dependent transferases"/>
    <property type="match status" value="1"/>
</dbReference>
<reference evidence="1 2" key="1">
    <citation type="submission" date="2015-10" db="EMBL/GenBank/DDBJ databases">
        <title>Genomic differences between typical nodule nitrogen-fixing rhizobial strains and those coming from bean seeds.</title>
        <authorList>
            <person name="Peralta H."/>
            <person name="Aguilar-Vera A."/>
            <person name="Diaz R."/>
            <person name="Mora Y."/>
            <person name="Martinez-Batallar G."/>
            <person name="Salazar E."/>
            <person name="Vargas-Lagunas C."/>
            <person name="Encarnacion S."/>
            <person name="Girard L."/>
            <person name="Mora J."/>
        </authorList>
    </citation>
    <scope>NUCLEOTIDE SEQUENCE [LARGE SCALE GENOMIC DNA]</scope>
    <source>
        <strain evidence="1 2">CFNEI 73</strain>
        <plasmid evidence="1 2">B</plasmid>
    </source>
</reference>
<dbReference type="KEGG" id="same:SAMCFNEI73_pB0481"/>
<dbReference type="EC" id="4.4.1.8" evidence="1"/>
<name>A0A1L3LUC3_9HYPH</name>
<accession>A0A1L3LUC3</accession>
<geneLocation type="plasmid" evidence="1 2">
    <name>B</name>
</geneLocation>
<gene>
    <name evidence="1" type="ORF">SAMCFNEI73_pB0481</name>
</gene>
<evidence type="ECO:0000313" key="2">
    <source>
        <dbReference type="Proteomes" id="UP000182306"/>
    </source>
</evidence>
<dbReference type="InterPro" id="IPR015421">
    <property type="entry name" value="PyrdxlP-dep_Trfase_major"/>
</dbReference>
<keyword evidence="1" id="KW-0032">Aminotransferase</keyword>
<keyword evidence="2" id="KW-1185">Reference proteome</keyword>
<proteinExistence type="predicted"/>
<dbReference type="RefSeq" id="WP_162532528.1">
    <property type="nucleotide sequence ID" value="NZ_LNQC01000038.1"/>
</dbReference>
<dbReference type="Proteomes" id="UP000182306">
    <property type="component" value="Plasmid B"/>
</dbReference>
<keyword evidence="1" id="KW-0808">Transferase</keyword>
<protein>
    <submittedName>
        <fullName evidence="1">Aminotransferase</fullName>
        <ecNumber evidence="1">4.4.1.8</ecNumber>
    </submittedName>
</protein>
<dbReference type="InterPro" id="IPR015424">
    <property type="entry name" value="PyrdxlP-dep_Trfase"/>
</dbReference>